<accession>A0ACB6QX49</accession>
<evidence type="ECO:0000313" key="1">
    <source>
        <dbReference type="EMBL" id="KAF2470662.1"/>
    </source>
</evidence>
<sequence length="196" mass="22135">MGSVTVTVSPTHVKIANIGILPPHTQMTAVSPQSHRYLFPSTVPEPSLNSLNTQFSSGYRHRTSTHHACDCSLTFRYFLWYLKRRRSQARNPSKEPRPLSFLPIPYQRQPARISSRGREIQNMIYFDIRSMTKFELQSRSACFKNEGNIAAELIAGIAIPGLPVPNAFENILSLIVFVSRISTVMLFPPQWSGTLT</sequence>
<comment type="caution">
    <text evidence="1">The sequence shown here is derived from an EMBL/GenBank/DDBJ whole genome shotgun (WGS) entry which is preliminary data.</text>
</comment>
<evidence type="ECO:0000313" key="2">
    <source>
        <dbReference type="Proteomes" id="UP000799755"/>
    </source>
</evidence>
<dbReference type="EMBL" id="MU003507">
    <property type="protein sequence ID" value="KAF2470662.1"/>
    <property type="molecule type" value="Genomic_DNA"/>
</dbReference>
<gene>
    <name evidence="1" type="ORF">BDR25DRAFT_355139</name>
</gene>
<organism evidence="1 2">
    <name type="scientific">Lindgomyces ingoldianus</name>
    <dbReference type="NCBI Taxonomy" id="673940"/>
    <lineage>
        <taxon>Eukaryota</taxon>
        <taxon>Fungi</taxon>
        <taxon>Dikarya</taxon>
        <taxon>Ascomycota</taxon>
        <taxon>Pezizomycotina</taxon>
        <taxon>Dothideomycetes</taxon>
        <taxon>Pleosporomycetidae</taxon>
        <taxon>Pleosporales</taxon>
        <taxon>Lindgomycetaceae</taxon>
        <taxon>Lindgomyces</taxon>
    </lineage>
</organism>
<keyword evidence="2" id="KW-1185">Reference proteome</keyword>
<name>A0ACB6QX49_9PLEO</name>
<protein>
    <submittedName>
        <fullName evidence="1">Uncharacterized protein</fullName>
    </submittedName>
</protein>
<reference evidence="1" key="1">
    <citation type="journal article" date="2020" name="Stud. Mycol.">
        <title>101 Dothideomycetes genomes: a test case for predicting lifestyles and emergence of pathogens.</title>
        <authorList>
            <person name="Haridas S."/>
            <person name="Albert R."/>
            <person name="Binder M."/>
            <person name="Bloem J."/>
            <person name="Labutti K."/>
            <person name="Salamov A."/>
            <person name="Andreopoulos B."/>
            <person name="Baker S."/>
            <person name="Barry K."/>
            <person name="Bills G."/>
            <person name="Bluhm B."/>
            <person name="Cannon C."/>
            <person name="Castanera R."/>
            <person name="Culley D."/>
            <person name="Daum C."/>
            <person name="Ezra D."/>
            <person name="Gonzalez J."/>
            <person name="Henrissat B."/>
            <person name="Kuo A."/>
            <person name="Liang C."/>
            <person name="Lipzen A."/>
            <person name="Lutzoni F."/>
            <person name="Magnuson J."/>
            <person name="Mondo S."/>
            <person name="Nolan M."/>
            <person name="Ohm R."/>
            <person name="Pangilinan J."/>
            <person name="Park H.-J."/>
            <person name="Ramirez L."/>
            <person name="Alfaro M."/>
            <person name="Sun H."/>
            <person name="Tritt A."/>
            <person name="Yoshinaga Y."/>
            <person name="Zwiers L.-H."/>
            <person name="Turgeon B."/>
            <person name="Goodwin S."/>
            <person name="Spatafora J."/>
            <person name="Crous P."/>
            <person name="Grigoriev I."/>
        </authorList>
    </citation>
    <scope>NUCLEOTIDE SEQUENCE</scope>
    <source>
        <strain evidence="1">ATCC 200398</strain>
    </source>
</reference>
<proteinExistence type="predicted"/>
<dbReference type="Proteomes" id="UP000799755">
    <property type="component" value="Unassembled WGS sequence"/>
</dbReference>